<comment type="caution">
    <text evidence="1">The sequence shown here is derived from an EMBL/GenBank/DDBJ whole genome shotgun (WGS) entry which is preliminary data.</text>
</comment>
<proteinExistence type="predicted"/>
<accession>A0A846TYP8</accession>
<name>A0A846TYP8_9BACI</name>
<dbReference type="Proteomes" id="UP000587942">
    <property type="component" value="Unassembled WGS sequence"/>
</dbReference>
<sequence>MLLPASDLGLITTHLPAHDGMIMKVKLLAKEAKDEKLLELLNKKVGIMRSHVRIMLDMLDPNKSDFEELPNFDEIPEDQLETTTRGTQKMDRHIAMEIKASTEAMAKDNFVSALKMKDPKVKQTHIEMALQQVQLLNMVTEYLKENEADVTPLGTSDEQKKVVNHFSHMMEE</sequence>
<dbReference type="RefSeq" id="WP_167833171.1">
    <property type="nucleotide sequence ID" value="NZ_JAAVUM010000010.1"/>
</dbReference>
<evidence type="ECO:0000313" key="1">
    <source>
        <dbReference type="EMBL" id="NKE06756.1"/>
    </source>
</evidence>
<reference evidence="1 2" key="1">
    <citation type="submission" date="2020-03" db="EMBL/GenBank/DDBJ databases">
        <authorList>
            <person name="Sun Q."/>
        </authorList>
    </citation>
    <scope>NUCLEOTIDE SEQUENCE [LARGE SCALE GENOMIC DNA]</scope>
    <source>
        <strain evidence="1 2">KACC 21451</strain>
    </source>
</reference>
<protein>
    <submittedName>
        <fullName evidence="1">Uncharacterized protein</fullName>
    </submittedName>
</protein>
<organism evidence="1 2">
    <name type="scientific">Mesobacillus selenatarsenatis</name>
    <dbReference type="NCBI Taxonomy" id="388741"/>
    <lineage>
        <taxon>Bacteria</taxon>
        <taxon>Bacillati</taxon>
        <taxon>Bacillota</taxon>
        <taxon>Bacilli</taxon>
        <taxon>Bacillales</taxon>
        <taxon>Bacillaceae</taxon>
        <taxon>Mesobacillus</taxon>
    </lineage>
</organism>
<dbReference type="EMBL" id="JAAVUM010000010">
    <property type="protein sequence ID" value="NKE06756.1"/>
    <property type="molecule type" value="Genomic_DNA"/>
</dbReference>
<dbReference type="Gene3D" id="1.20.1260.10">
    <property type="match status" value="1"/>
</dbReference>
<evidence type="ECO:0000313" key="2">
    <source>
        <dbReference type="Proteomes" id="UP000587942"/>
    </source>
</evidence>
<gene>
    <name evidence="1" type="ORF">GWK17_14980</name>
</gene>
<dbReference type="AlphaFoldDB" id="A0A846TYP8"/>
<dbReference type="InterPro" id="IPR012347">
    <property type="entry name" value="Ferritin-like"/>
</dbReference>